<keyword evidence="5 16" id="KW-0812">Transmembrane</keyword>
<dbReference type="SUPFAM" id="SSF53850">
    <property type="entry name" value="Periplasmic binding protein-like II"/>
    <property type="match status" value="1"/>
</dbReference>
<proteinExistence type="inferred from homology"/>
<sequence length="423" mass="49470">MAERETVVDFTVPFYDLVGFSILMKKRPVSSNLFVFVTVLDESVWYAILIAYLCTSFLLFILHRFSPYSHKNISSDKQLQERCRQFNLKECFWFCMTCLTPQGGGEAPKFVSARLLVANWWLFSFIFIATYTANLAAFLTVSNLESEIDSFEKLSTQYSINYSVIKKTIAYTYFQRRAHIENVFHEKWKQIAFNNDVNNEQRALLSSWSYPLAVKYTNIWKRMQNTGFEESYESALRRVMTSDYALIAEATYNRYTQMTNCKVVEVGAEFSRKPLALIVQKNLHIKEKLNYAILKLLNDKTLETLKDKWWDNTKREKMCSKNTKNSEGISIYSIGGVFVIIFAGIIITCFTLIVEYYNLRRRKTIVIDLPNSFAKRRTLFRSHELQVLPIIGTPIFYRPPVPYAKRELQYCNFDHVQFASPLV</sequence>
<evidence type="ECO:0000313" key="19">
    <source>
        <dbReference type="Proteomes" id="UP000288716"/>
    </source>
</evidence>
<evidence type="ECO:0000256" key="2">
    <source>
        <dbReference type="ARBA" id="ARBA00008685"/>
    </source>
</evidence>
<comment type="caution">
    <text evidence="18">The sequence shown here is derived from an EMBL/GenBank/DDBJ whole genome shotgun (WGS) entry which is preliminary data.</text>
</comment>
<dbReference type="GO" id="GO:0015276">
    <property type="term" value="F:ligand-gated monoatomic ion channel activity"/>
    <property type="evidence" value="ECO:0007669"/>
    <property type="project" value="InterPro"/>
</dbReference>
<evidence type="ECO:0000256" key="10">
    <source>
        <dbReference type="ARBA" id="ARBA00023180"/>
    </source>
</evidence>
<feature type="transmembrane region" description="Helical" evidence="16">
    <location>
        <begin position="120"/>
        <end position="141"/>
    </location>
</feature>
<dbReference type="AlphaFoldDB" id="A0A443SLH2"/>
<feature type="transmembrane region" description="Helical" evidence="16">
    <location>
        <begin position="7"/>
        <end position="24"/>
    </location>
</feature>
<feature type="transmembrane region" description="Helical" evidence="16">
    <location>
        <begin position="44"/>
        <end position="62"/>
    </location>
</feature>
<dbReference type="GO" id="GO:0038023">
    <property type="term" value="F:signaling receptor activity"/>
    <property type="evidence" value="ECO:0007669"/>
    <property type="project" value="InterPro"/>
</dbReference>
<evidence type="ECO:0000256" key="9">
    <source>
        <dbReference type="ARBA" id="ARBA00023170"/>
    </source>
</evidence>
<evidence type="ECO:0000313" key="18">
    <source>
        <dbReference type="EMBL" id="RWS28386.1"/>
    </source>
</evidence>
<dbReference type="VEuPathDB" id="VectorBase:LDEU003654"/>
<reference evidence="18 19" key="1">
    <citation type="journal article" date="2018" name="Gigascience">
        <title>Genomes of trombidid mites reveal novel predicted allergens and laterally-transferred genes associated with secondary metabolism.</title>
        <authorList>
            <person name="Dong X."/>
            <person name="Chaisiri K."/>
            <person name="Xia D."/>
            <person name="Armstrong S.D."/>
            <person name="Fang Y."/>
            <person name="Donnelly M.J."/>
            <person name="Kadowaki T."/>
            <person name="McGarry J.W."/>
            <person name="Darby A.C."/>
            <person name="Makepeace B.L."/>
        </authorList>
    </citation>
    <scope>NUCLEOTIDE SEQUENCE [LARGE SCALE GENOMIC DNA]</scope>
    <source>
        <strain evidence="18">UoL-UT</strain>
    </source>
</reference>
<dbReference type="PANTHER" id="PTHR18966">
    <property type="entry name" value="IONOTROPIC GLUTAMATE RECEPTOR"/>
    <property type="match status" value="1"/>
</dbReference>
<keyword evidence="9 18" id="KW-0675">Receptor</keyword>
<keyword evidence="12" id="KW-0407">Ion channel</keyword>
<feature type="domain" description="Ionotropic glutamate receptor C-terminal" evidence="17">
    <location>
        <begin position="51"/>
        <end position="312"/>
    </location>
</feature>
<protein>
    <submittedName>
        <fullName evidence="18">Glutamate receptor: ionotropic kainate 3-like protein</fullName>
    </submittedName>
</protein>
<keyword evidence="7" id="KW-0406">Ion transport</keyword>
<evidence type="ECO:0000256" key="11">
    <source>
        <dbReference type="ARBA" id="ARBA00023286"/>
    </source>
</evidence>
<keyword evidence="6 16" id="KW-1133">Transmembrane helix</keyword>
<keyword evidence="3" id="KW-0813">Transport</keyword>
<dbReference type="PRINTS" id="PR00177">
    <property type="entry name" value="NMDARECEPTOR"/>
</dbReference>
<dbReference type="Gene3D" id="3.40.190.10">
    <property type="entry name" value="Periplasmic binding protein-like II"/>
    <property type="match status" value="2"/>
</dbReference>
<evidence type="ECO:0000256" key="1">
    <source>
        <dbReference type="ARBA" id="ARBA00004651"/>
    </source>
</evidence>
<feature type="transmembrane region" description="Helical" evidence="16">
    <location>
        <begin position="329"/>
        <end position="354"/>
    </location>
</feature>
<feature type="binding site" evidence="13">
    <location>
        <position position="249"/>
    </location>
    <ligand>
        <name>L-glutamate</name>
        <dbReference type="ChEBI" id="CHEBI:29985"/>
    </ligand>
</feature>
<comment type="subcellular location">
    <subcellularLocation>
        <location evidence="1">Cell membrane</location>
        <topology evidence="1">Multi-pass membrane protein</topology>
    </subcellularLocation>
</comment>
<feature type="site" description="Crucial to convey clamshell closure to channel opening" evidence="14">
    <location>
        <position position="148"/>
    </location>
</feature>
<keyword evidence="19" id="KW-1185">Reference proteome</keyword>
<evidence type="ECO:0000256" key="4">
    <source>
        <dbReference type="ARBA" id="ARBA00022475"/>
    </source>
</evidence>
<keyword evidence="10" id="KW-0325">Glycoprotein</keyword>
<evidence type="ECO:0000256" key="6">
    <source>
        <dbReference type="ARBA" id="ARBA00022989"/>
    </source>
</evidence>
<dbReference type="InterPro" id="IPR015683">
    <property type="entry name" value="Ionotropic_Glu_rcpt"/>
</dbReference>
<dbReference type="FunFam" id="1.10.287.70:FF:000143">
    <property type="entry name" value="Probable glutamate receptor"/>
    <property type="match status" value="1"/>
</dbReference>
<feature type="disulfide bond" evidence="15">
    <location>
        <begin position="261"/>
        <end position="319"/>
    </location>
</feature>
<evidence type="ECO:0000256" key="5">
    <source>
        <dbReference type="ARBA" id="ARBA00022692"/>
    </source>
</evidence>
<dbReference type="GO" id="GO:0005886">
    <property type="term" value="C:plasma membrane"/>
    <property type="evidence" value="ECO:0007669"/>
    <property type="project" value="UniProtKB-SubCell"/>
</dbReference>
<keyword evidence="4" id="KW-1003">Cell membrane</keyword>
<comment type="similarity">
    <text evidence="2">Belongs to the glutamate-gated ion channel (TC 1.A.10.1) family.</text>
</comment>
<evidence type="ECO:0000256" key="16">
    <source>
        <dbReference type="SAM" id="Phobius"/>
    </source>
</evidence>
<name>A0A443SLH2_9ACAR</name>
<evidence type="ECO:0000256" key="7">
    <source>
        <dbReference type="ARBA" id="ARBA00023065"/>
    </source>
</evidence>
<dbReference type="InterPro" id="IPR001508">
    <property type="entry name" value="Iono_Glu_rcpt_met"/>
</dbReference>
<dbReference type="Pfam" id="PF00060">
    <property type="entry name" value="Lig_chan"/>
    <property type="match status" value="1"/>
</dbReference>
<gene>
    <name evidence="18" type="ORF">B4U80_05982</name>
</gene>
<keyword evidence="11" id="KW-1071">Ligand-gated ion channel</keyword>
<organism evidence="18 19">
    <name type="scientific">Leptotrombidium deliense</name>
    <dbReference type="NCBI Taxonomy" id="299467"/>
    <lineage>
        <taxon>Eukaryota</taxon>
        <taxon>Metazoa</taxon>
        <taxon>Ecdysozoa</taxon>
        <taxon>Arthropoda</taxon>
        <taxon>Chelicerata</taxon>
        <taxon>Arachnida</taxon>
        <taxon>Acari</taxon>
        <taxon>Acariformes</taxon>
        <taxon>Trombidiformes</taxon>
        <taxon>Prostigmata</taxon>
        <taxon>Anystina</taxon>
        <taxon>Parasitengona</taxon>
        <taxon>Trombiculoidea</taxon>
        <taxon>Trombiculidae</taxon>
        <taxon>Leptotrombidium</taxon>
    </lineage>
</organism>
<dbReference type="OrthoDB" id="5984008at2759"/>
<dbReference type="Gene3D" id="1.10.287.70">
    <property type="match status" value="1"/>
</dbReference>
<keyword evidence="15" id="KW-1015">Disulfide bond</keyword>
<dbReference type="InterPro" id="IPR001320">
    <property type="entry name" value="Iontro_rcpt_C"/>
</dbReference>
<feature type="binding site" evidence="13">
    <location>
        <position position="4"/>
    </location>
    <ligand>
        <name>L-glutamate</name>
        <dbReference type="ChEBI" id="CHEBI:29985"/>
    </ligand>
</feature>
<evidence type="ECO:0000256" key="3">
    <source>
        <dbReference type="ARBA" id="ARBA00022448"/>
    </source>
</evidence>
<dbReference type="EMBL" id="NCKV01001414">
    <property type="protein sequence ID" value="RWS28386.1"/>
    <property type="molecule type" value="Genomic_DNA"/>
</dbReference>
<evidence type="ECO:0000256" key="8">
    <source>
        <dbReference type="ARBA" id="ARBA00023136"/>
    </source>
</evidence>
<evidence type="ECO:0000256" key="13">
    <source>
        <dbReference type="PIRSR" id="PIRSR601508-1"/>
    </source>
</evidence>
<dbReference type="SUPFAM" id="SSF81324">
    <property type="entry name" value="Voltage-gated potassium channels"/>
    <property type="match status" value="1"/>
</dbReference>
<evidence type="ECO:0000256" key="14">
    <source>
        <dbReference type="PIRSR" id="PIRSR601508-2"/>
    </source>
</evidence>
<accession>A0A443SLH2</accession>
<dbReference type="Proteomes" id="UP000288716">
    <property type="component" value="Unassembled WGS sequence"/>
</dbReference>
<feature type="site" description="Interaction with the cone snail toxin Con-ikot-ikot" evidence="14">
    <location>
        <position position="295"/>
    </location>
</feature>
<evidence type="ECO:0000256" key="12">
    <source>
        <dbReference type="ARBA" id="ARBA00023303"/>
    </source>
</evidence>
<keyword evidence="8 16" id="KW-0472">Membrane</keyword>
<dbReference type="SMART" id="SM00079">
    <property type="entry name" value="PBPe"/>
    <property type="match status" value="1"/>
</dbReference>
<evidence type="ECO:0000259" key="17">
    <source>
        <dbReference type="SMART" id="SM00079"/>
    </source>
</evidence>
<evidence type="ECO:0000256" key="15">
    <source>
        <dbReference type="PIRSR" id="PIRSR601508-3"/>
    </source>
</evidence>